<dbReference type="PANTHER" id="PTHR42693:SF33">
    <property type="entry name" value="ARYLSULFATASE"/>
    <property type="match status" value="1"/>
</dbReference>
<protein>
    <recommendedName>
        <fullName evidence="5">Sulfatase N-terminal domain-containing protein</fullName>
    </recommendedName>
</protein>
<reference evidence="6" key="1">
    <citation type="submission" date="2018-05" db="EMBL/GenBank/DDBJ databases">
        <authorList>
            <person name="Lanie J.A."/>
            <person name="Ng W.-L."/>
            <person name="Kazmierczak K.M."/>
            <person name="Andrzejewski T.M."/>
            <person name="Davidsen T.M."/>
            <person name="Wayne K.J."/>
            <person name="Tettelin H."/>
            <person name="Glass J.I."/>
            <person name="Rusch D."/>
            <person name="Podicherti R."/>
            <person name="Tsui H.-C.T."/>
            <person name="Winkler M.E."/>
        </authorList>
    </citation>
    <scope>NUCLEOTIDE SEQUENCE</scope>
</reference>
<dbReference type="Gene3D" id="3.40.720.10">
    <property type="entry name" value="Alkaline Phosphatase, subunit A"/>
    <property type="match status" value="1"/>
</dbReference>
<dbReference type="GO" id="GO:0004065">
    <property type="term" value="F:arylsulfatase activity"/>
    <property type="evidence" value="ECO:0007669"/>
    <property type="project" value="TreeGrafter"/>
</dbReference>
<dbReference type="GO" id="GO:0046872">
    <property type="term" value="F:metal ion binding"/>
    <property type="evidence" value="ECO:0007669"/>
    <property type="project" value="UniProtKB-KW"/>
</dbReference>
<keyword evidence="4" id="KW-0106">Calcium</keyword>
<evidence type="ECO:0000256" key="2">
    <source>
        <dbReference type="ARBA" id="ARBA00022723"/>
    </source>
</evidence>
<feature type="domain" description="Sulfatase N-terminal" evidence="5">
    <location>
        <begin position="11"/>
        <end position="111"/>
    </location>
</feature>
<sequence length="116" mass="12679">MIYSTPVPDQPNILWICTDQQRFDTIHSLGNSLINTPNIDALVSNGVAFTQAYCQSPVCTPSRASFLTGRYPRTTRCRQNGQAIPSTEKLISRLFRDAGYTCGLAGKLHLATCANG</sequence>
<evidence type="ECO:0000256" key="4">
    <source>
        <dbReference type="ARBA" id="ARBA00022837"/>
    </source>
</evidence>
<keyword evidence="3" id="KW-0378">Hydrolase</keyword>
<dbReference type="InterPro" id="IPR017850">
    <property type="entry name" value="Alkaline_phosphatase_core_sf"/>
</dbReference>
<dbReference type="InterPro" id="IPR000917">
    <property type="entry name" value="Sulfatase_N"/>
</dbReference>
<feature type="non-terminal residue" evidence="6">
    <location>
        <position position="116"/>
    </location>
</feature>
<dbReference type="SUPFAM" id="SSF53649">
    <property type="entry name" value="Alkaline phosphatase-like"/>
    <property type="match status" value="1"/>
</dbReference>
<dbReference type="PROSITE" id="PS00523">
    <property type="entry name" value="SULFATASE_1"/>
    <property type="match status" value="1"/>
</dbReference>
<dbReference type="InterPro" id="IPR050738">
    <property type="entry name" value="Sulfatase"/>
</dbReference>
<dbReference type="InterPro" id="IPR024607">
    <property type="entry name" value="Sulfatase_CS"/>
</dbReference>
<evidence type="ECO:0000256" key="3">
    <source>
        <dbReference type="ARBA" id="ARBA00022801"/>
    </source>
</evidence>
<dbReference type="AlphaFoldDB" id="A0A382TKN1"/>
<dbReference type="EMBL" id="UINC01137377">
    <property type="protein sequence ID" value="SVD22674.1"/>
    <property type="molecule type" value="Genomic_DNA"/>
</dbReference>
<gene>
    <name evidence="6" type="ORF">METZ01_LOCUS375528</name>
</gene>
<dbReference type="Pfam" id="PF00884">
    <property type="entry name" value="Sulfatase"/>
    <property type="match status" value="1"/>
</dbReference>
<name>A0A382TKN1_9ZZZZ</name>
<organism evidence="6">
    <name type="scientific">marine metagenome</name>
    <dbReference type="NCBI Taxonomy" id="408172"/>
    <lineage>
        <taxon>unclassified sequences</taxon>
        <taxon>metagenomes</taxon>
        <taxon>ecological metagenomes</taxon>
    </lineage>
</organism>
<comment type="similarity">
    <text evidence="1">Belongs to the sulfatase family.</text>
</comment>
<dbReference type="PANTHER" id="PTHR42693">
    <property type="entry name" value="ARYLSULFATASE FAMILY MEMBER"/>
    <property type="match status" value="1"/>
</dbReference>
<evidence type="ECO:0000259" key="5">
    <source>
        <dbReference type="Pfam" id="PF00884"/>
    </source>
</evidence>
<proteinExistence type="inferred from homology"/>
<accession>A0A382TKN1</accession>
<evidence type="ECO:0000256" key="1">
    <source>
        <dbReference type="ARBA" id="ARBA00008779"/>
    </source>
</evidence>
<keyword evidence="2" id="KW-0479">Metal-binding</keyword>
<evidence type="ECO:0000313" key="6">
    <source>
        <dbReference type="EMBL" id="SVD22674.1"/>
    </source>
</evidence>